<dbReference type="OrthoDB" id="7545735at2759"/>
<keyword evidence="1" id="KW-0863">Zinc-finger</keyword>
<keyword evidence="1" id="KW-0862">Zinc</keyword>
<keyword evidence="4" id="KW-1185">Reference proteome</keyword>
<gene>
    <name evidence="3" type="ORF">TSAR_012278</name>
</gene>
<dbReference type="EMBL" id="NNAY01000005">
    <property type="protein sequence ID" value="OXU32149.1"/>
    <property type="molecule type" value="Genomic_DNA"/>
</dbReference>
<dbReference type="InterPro" id="IPR036236">
    <property type="entry name" value="Znf_C2H2_sf"/>
</dbReference>
<evidence type="ECO:0000256" key="1">
    <source>
        <dbReference type="PROSITE-ProRule" id="PRU00042"/>
    </source>
</evidence>
<name>A0A232FNQ6_9HYME</name>
<protein>
    <recommendedName>
        <fullName evidence="2">C2H2-type domain-containing protein</fullName>
    </recommendedName>
</protein>
<dbReference type="SMART" id="SM00355">
    <property type="entry name" value="ZnF_C2H2"/>
    <property type="match status" value="2"/>
</dbReference>
<feature type="domain" description="C2H2-type" evidence="2">
    <location>
        <begin position="31"/>
        <end position="58"/>
    </location>
</feature>
<dbReference type="AlphaFoldDB" id="A0A232FNQ6"/>
<evidence type="ECO:0000259" key="2">
    <source>
        <dbReference type="PROSITE" id="PS50157"/>
    </source>
</evidence>
<reference evidence="3 4" key="1">
    <citation type="journal article" date="2017" name="Curr. Biol.">
        <title>The Evolution of Venom by Co-option of Single-Copy Genes.</title>
        <authorList>
            <person name="Martinson E.O."/>
            <person name="Mrinalini"/>
            <person name="Kelkar Y.D."/>
            <person name="Chang C.H."/>
            <person name="Werren J.H."/>
        </authorList>
    </citation>
    <scope>NUCLEOTIDE SEQUENCE [LARGE SCALE GENOMIC DNA]</scope>
    <source>
        <strain evidence="3 4">Alberta</strain>
        <tissue evidence="3">Whole body</tissue>
    </source>
</reference>
<accession>A0A232FNQ6</accession>
<comment type="caution">
    <text evidence="3">The sequence shown here is derived from an EMBL/GenBank/DDBJ whole genome shotgun (WGS) entry which is preliminary data.</text>
</comment>
<feature type="domain" description="C2H2-type" evidence="2">
    <location>
        <begin position="60"/>
        <end position="87"/>
    </location>
</feature>
<dbReference type="InterPro" id="IPR013087">
    <property type="entry name" value="Znf_C2H2_type"/>
</dbReference>
<organism evidence="3 4">
    <name type="scientific">Trichomalopsis sarcophagae</name>
    <dbReference type="NCBI Taxonomy" id="543379"/>
    <lineage>
        <taxon>Eukaryota</taxon>
        <taxon>Metazoa</taxon>
        <taxon>Ecdysozoa</taxon>
        <taxon>Arthropoda</taxon>
        <taxon>Hexapoda</taxon>
        <taxon>Insecta</taxon>
        <taxon>Pterygota</taxon>
        <taxon>Neoptera</taxon>
        <taxon>Endopterygota</taxon>
        <taxon>Hymenoptera</taxon>
        <taxon>Apocrita</taxon>
        <taxon>Proctotrupomorpha</taxon>
        <taxon>Chalcidoidea</taxon>
        <taxon>Pteromalidae</taxon>
        <taxon>Pteromalinae</taxon>
        <taxon>Trichomalopsis</taxon>
    </lineage>
</organism>
<dbReference type="SUPFAM" id="SSF57667">
    <property type="entry name" value="beta-beta-alpha zinc fingers"/>
    <property type="match status" value="1"/>
</dbReference>
<evidence type="ECO:0000313" key="4">
    <source>
        <dbReference type="Proteomes" id="UP000215335"/>
    </source>
</evidence>
<evidence type="ECO:0000313" key="3">
    <source>
        <dbReference type="EMBL" id="OXU32149.1"/>
    </source>
</evidence>
<sequence>MKLHTTHKRHTADFGKEANINVDLGLSHIDFCCLQCERRYSSLAALKFHQKYECGVEPSYVCPFCSYKTRRKYLLSQHLFRHTKQKSYVSLNYL</sequence>
<proteinExistence type="predicted"/>
<dbReference type="GO" id="GO:0008270">
    <property type="term" value="F:zinc ion binding"/>
    <property type="evidence" value="ECO:0007669"/>
    <property type="project" value="UniProtKB-KW"/>
</dbReference>
<keyword evidence="1" id="KW-0479">Metal-binding</keyword>
<dbReference type="PROSITE" id="PS50157">
    <property type="entry name" value="ZINC_FINGER_C2H2_2"/>
    <property type="match status" value="2"/>
</dbReference>
<dbReference type="Proteomes" id="UP000215335">
    <property type="component" value="Unassembled WGS sequence"/>
</dbReference>
<dbReference type="Gene3D" id="3.30.160.60">
    <property type="entry name" value="Classic Zinc Finger"/>
    <property type="match status" value="1"/>
</dbReference>